<keyword evidence="9" id="KW-0029">Amino-acid transport</keyword>
<dbReference type="Gene3D" id="3.30.70.260">
    <property type="match status" value="1"/>
</dbReference>
<dbReference type="FunFam" id="3.40.50.300:FF:000056">
    <property type="entry name" value="Cell division ATP-binding protein FtsE"/>
    <property type="match status" value="1"/>
</dbReference>
<dbReference type="SUPFAM" id="SSF52540">
    <property type="entry name" value="P-loop containing nucleoside triphosphate hydrolases"/>
    <property type="match status" value="1"/>
</dbReference>
<feature type="domain" description="ABC transporter" evidence="12">
    <location>
        <begin position="69"/>
        <end position="310"/>
    </location>
</feature>
<dbReference type="InterPro" id="IPR003593">
    <property type="entry name" value="AAA+_ATPase"/>
</dbReference>
<organism evidence="13 14">
    <name type="scientific">Bradyrhizobium stylosanthis</name>
    <dbReference type="NCBI Taxonomy" id="1803665"/>
    <lineage>
        <taxon>Bacteria</taxon>
        <taxon>Pseudomonadati</taxon>
        <taxon>Pseudomonadota</taxon>
        <taxon>Alphaproteobacteria</taxon>
        <taxon>Hyphomicrobiales</taxon>
        <taxon>Nitrobacteraceae</taxon>
        <taxon>Bradyrhizobium</taxon>
    </lineage>
</organism>
<gene>
    <name evidence="13" type="ORF">FBZ96_1021127</name>
</gene>
<evidence type="ECO:0000313" key="13">
    <source>
        <dbReference type="EMBL" id="TWB04647.1"/>
    </source>
</evidence>
<evidence type="ECO:0000313" key="14">
    <source>
        <dbReference type="Proteomes" id="UP000319949"/>
    </source>
</evidence>
<dbReference type="CDD" id="cd03258">
    <property type="entry name" value="ABC_MetN_methionine_transporter"/>
    <property type="match status" value="1"/>
</dbReference>
<dbReference type="InterPro" id="IPR027417">
    <property type="entry name" value="P-loop_NTPase"/>
</dbReference>
<keyword evidence="14" id="KW-1185">Reference proteome</keyword>
<dbReference type="Proteomes" id="UP000319949">
    <property type="component" value="Unassembled WGS sequence"/>
</dbReference>
<evidence type="ECO:0000256" key="7">
    <source>
        <dbReference type="ARBA" id="ARBA00022840"/>
    </source>
</evidence>
<evidence type="ECO:0000256" key="6">
    <source>
        <dbReference type="ARBA" id="ARBA00022741"/>
    </source>
</evidence>
<dbReference type="GO" id="GO:0005524">
    <property type="term" value="F:ATP binding"/>
    <property type="evidence" value="ECO:0007669"/>
    <property type="project" value="UniProtKB-KW"/>
</dbReference>
<dbReference type="InterPro" id="IPR003439">
    <property type="entry name" value="ABC_transporter-like_ATP-bd"/>
</dbReference>
<dbReference type="InterPro" id="IPR018449">
    <property type="entry name" value="NIL_domain"/>
</dbReference>
<dbReference type="PANTHER" id="PTHR43166:SF30">
    <property type="entry name" value="METHIONINE IMPORT ATP-BINDING PROTEIN METN"/>
    <property type="match status" value="1"/>
</dbReference>
<keyword evidence="7 13" id="KW-0067">ATP-binding</keyword>
<sequence length="417" mass="44141">MLQCSAPHTDDLLLFHLPSLDATSASCAVRAGELTFVLKAASMNAHPSLVVGEPIETRAAIVTEPDAMVRFEAISKTYPAYRGKPGVNALQNIDFAIPRRSITGVIGRSGAGKSSLVRLINGLEKPTTGRVIVDGRDISALAGRELRLAQRSIGMIFQHFNLLSSRTAADNIALPLEIAGWAKADIKARVAELLALVGIADKHDRYPSELSGGQKQRVGIARALATRPSVLLSDEATSALDPQTTRAILDLLANINRELGVTIVLITHEMSVVRQLAKEVVVLDAGHVVESGHVADIFTHPKHPITQSFLAEVIGDSLPVSLASRIVPQAAAGGQAVIRVQVRGAGAGDTVVARLARELGLDVALLSARIDEIGGQHVGSLTLGIPLNISGGEDAVTRTLAWLSQYQFPAERLGYVA</sequence>
<dbReference type="SMART" id="SM00930">
    <property type="entry name" value="NIL"/>
    <property type="match status" value="1"/>
</dbReference>
<evidence type="ECO:0000256" key="9">
    <source>
        <dbReference type="ARBA" id="ARBA00022970"/>
    </source>
</evidence>
<dbReference type="PANTHER" id="PTHR43166">
    <property type="entry name" value="AMINO ACID IMPORT ATP-BINDING PROTEIN"/>
    <property type="match status" value="1"/>
</dbReference>
<dbReference type="AlphaFoldDB" id="A0A560E5L5"/>
<reference evidence="13 14" key="1">
    <citation type="submission" date="2019-06" db="EMBL/GenBank/DDBJ databases">
        <title>Genomic Encyclopedia of Type Strains, Phase IV (KMG-V): Genome sequencing to study the core and pangenomes of soil and plant-associated prokaryotes.</title>
        <authorList>
            <person name="Whitman W."/>
        </authorList>
    </citation>
    <scope>NUCLEOTIDE SEQUENCE [LARGE SCALE GENOMIC DNA]</scope>
    <source>
        <strain evidence="13 14">BR 510</strain>
    </source>
</reference>
<evidence type="ECO:0000256" key="10">
    <source>
        <dbReference type="ARBA" id="ARBA00023136"/>
    </source>
</evidence>
<protein>
    <recommendedName>
        <fullName evidence="3">Cell division ATP-binding protein FtsE</fullName>
    </recommendedName>
</protein>
<dbReference type="Pfam" id="PF00005">
    <property type="entry name" value="ABC_tran"/>
    <property type="match status" value="1"/>
</dbReference>
<evidence type="ECO:0000256" key="3">
    <source>
        <dbReference type="ARBA" id="ARBA00020019"/>
    </source>
</evidence>
<dbReference type="SUPFAM" id="SSF55021">
    <property type="entry name" value="ACT-like"/>
    <property type="match status" value="1"/>
</dbReference>
<keyword evidence="8" id="KW-1278">Translocase</keyword>
<dbReference type="GO" id="GO:0006865">
    <property type="term" value="P:amino acid transport"/>
    <property type="evidence" value="ECO:0007669"/>
    <property type="project" value="UniProtKB-KW"/>
</dbReference>
<dbReference type="GO" id="GO:0005886">
    <property type="term" value="C:plasma membrane"/>
    <property type="evidence" value="ECO:0007669"/>
    <property type="project" value="UniProtKB-ARBA"/>
</dbReference>
<evidence type="ECO:0000256" key="8">
    <source>
        <dbReference type="ARBA" id="ARBA00022967"/>
    </source>
</evidence>
<comment type="function">
    <text evidence="11">Involved in beta-(1--&gt;2)glucan export. Transmembrane domains (TMD) form a pore in the inner membrane and the ATP-binding domain (NBD) is responsible for energy generation.</text>
</comment>
<dbReference type="InterPro" id="IPR041701">
    <property type="entry name" value="MetN_ABC"/>
</dbReference>
<dbReference type="GO" id="GO:0016887">
    <property type="term" value="F:ATP hydrolysis activity"/>
    <property type="evidence" value="ECO:0007669"/>
    <property type="project" value="InterPro"/>
</dbReference>
<dbReference type="Gene3D" id="3.40.50.300">
    <property type="entry name" value="P-loop containing nucleotide triphosphate hydrolases"/>
    <property type="match status" value="1"/>
</dbReference>
<comment type="similarity">
    <text evidence="2">Belongs to the ABC transporter superfamily.</text>
</comment>
<evidence type="ECO:0000256" key="11">
    <source>
        <dbReference type="ARBA" id="ARBA00024722"/>
    </source>
</evidence>
<dbReference type="InterPro" id="IPR045865">
    <property type="entry name" value="ACT-like_dom_sf"/>
</dbReference>
<proteinExistence type="inferred from homology"/>
<dbReference type="InterPro" id="IPR050086">
    <property type="entry name" value="MetN_ABC_transporter-like"/>
</dbReference>
<evidence type="ECO:0000256" key="2">
    <source>
        <dbReference type="ARBA" id="ARBA00005417"/>
    </source>
</evidence>
<keyword evidence="4" id="KW-0813">Transport</keyword>
<dbReference type="STRING" id="1803665.GCA_001641335_01404"/>
<evidence type="ECO:0000259" key="12">
    <source>
        <dbReference type="PROSITE" id="PS50893"/>
    </source>
</evidence>
<evidence type="ECO:0000256" key="4">
    <source>
        <dbReference type="ARBA" id="ARBA00022448"/>
    </source>
</evidence>
<evidence type="ECO:0000256" key="5">
    <source>
        <dbReference type="ARBA" id="ARBA00022475"/>
    </source>
</evidence>
<keyword evidence="5" id="KW-1003">Cell membrane</keyword>
<dbReference type="Pfam" id="PF09383">
    <property type="entry name" value="NIL"/>
    <property type="match status" value="1"/>
</dbReference>
<name>A0A560E5L5_9BRAD</name>
<keyword evidence="10" id="KW-0472">Membrane</keyword>
<keyword evidence="6" id="KW-0547">Nucleotide-binding</keyword>
<dbReference type="PROSITE" id="PS50893">
    <property type="entry name" value="ABC_TRANSPORTER_2"/>
    <property type="match status" value="1"/>
</dbReference>
<dbReference type="PROSITE" id="PS00211">
    <property type="entry name" value="ABC_TRANSPORTER_1"/>
    <property type="match status" value="1"/>
</dbReference>
<accession>A0A560E5L5</accession>
<comment type="function">
    <text evidence="1">Part of the ABC transporter FtsEX involved in cellular division. Important for assembly or stability of the septal ring.</text>
</comment>
<comment type="caution">
    <text evidence="13">The sequence shown here is derived from an EMBL/GenBank/DDBJ whole genome shotgun (WGS) entry which is preliminary data.</text>
</comment>
<dbReference type="EMBL" id="VITK01000002">
    <property type="protein sequence ID" value="TWB04647.1"/>
    <property type="molecule type" value="Genomic_DNA"/>
</dbReference>
<dbReference type="SMART" id="SM00382">
    <property type="entry name" value="AAA"/>
    <property type="match status" value="1"/>
</dbReference>
<dbReference type="InterPro" id="IPR017871">
    <property type="entry name" value="ABC_transporter-like_CS"/>
</dbReference>
<evidence type="ECO:0000256" key="1">
    <source>
        <dbReference type="ARBA" id="ARBA00002579"/>
    </source>
</evidence>